<keyword evidence="2" id="KW-1185">Reference proteome</keyword>
<proteinExistence type="predicted"/>
<accession>A0AC60PWL1</accession>
<protein>
    <submittedName>
        <fullName evidence="1">Uncharacterized protein</fullName>
    </submittedName>
</protein>
<comment type="caution">
    <text evidence="1">The sequence shown here is derived from an EMBL/GenBank/DDBJ whole genome shotgun (WGS) entry which is preliminary data.</text>
</comment>
<dbReference type="Proteomes" id="UP000805193">
    <property type="component" value="Unassembled WGS sequence"/>
</dbReference>
<sequence length="164" mass="18339">MPNLKLPRDPRQCDLRRCHGDPKREGGDITPAREKNRFLPRVAVLLADERRQSGLDAGTLGSLRERAGPLHCPRIHHPGRGGTAPDRRDPFGPRQFSDFSRHYVSLPFNPPHLPSSGTSPFPRIEYHERWEAALRSSDPATRLKVVRPAAEVAEAHGLSAIKRA</sequence>
<dbReference type="EMBL" id="JABSTQ010009846">
    <property type="protein sequence ID" value="KAG0425426.1"/>
    <property type="molecule type" value="Genomic_DNA"/>
</dbReference>
<name>A0AC60PWL1_IXOPE</name>
<evidence type="ECO:0000313" key="2">
    <source>
        <dbReference type="Proteomes" id="UP000805193"/>
    </source>
</evidence>
<reference evidence="1 2" key="1">
    <citation type="journal article" date="2020" name="Cell">
        <title>Large-Scale Comparative Analyses of Tick Genomes Elucidate Their Genetic Diversity and Vector Capacities.</title>
        <authorList>
            <consortium name="Tick Genome and Microbiome Consortium (TIGMIC)"/>
            <person name="Jia N."/>
            <person name="Wang J."/>
            <person name="Shi W."/>
            <person name="Du L."/>
            <person name="Sun Y."/>
            <person name="Zhan W."/>
            <person name="Jiang J.F."/>
            <person name="Wang Q."/>
            <person name="Zhang B."/>
            <person name="Ji P."/>
            <person name="Bell-Sakyi L."/>
            <person name="Cui X.M."/>
            <person name="Yuan T.T."/>
            <person name="Jiang B.G."/>
            <person name="Yang W.F."/>
            <person name="Lam T.T."/>
            <person name="Chang Q.C."/>
            <person name="Ding S.J."/>
            <person name="Wang X.J."/>
            <person name="Zhu J.G."/>
            <person name="Ruan X.D."/>
            <person name="Zhao L."/>
            <person name="Wei J.T."/>
            <person name="Ye R.Z."/>
            <person name="Que T.C."/>
            <person name="Du C.H."/>
            <person name="Zhou Y.H."/>
            <person name="Cheng J.X."/>
            <person name="Dai P.F."/>
            <person name="Guo W.B."/>
            <person name="Han X.H."/>
            <person name="Huang E.J."/>
            <person name="Li L.F."/>
            <person name="Wei W."/>
            <person name="Gao Y.C."/>
            <person name="Liu J.Z."/>
            <person name="Shao H.Z."/>
            <person name="Wang X."/>
            <person name="Wang C.C."/>
            <person name="Yang T.C."/>
            <person name="Huo Q.B."/>
            <person name="Li W."/>
            <person name="Chen H.Y."/>
            <person name="Chen S.E."/>
            <person name="Zhou L.G."/>
            <person name="Ni X.B."/>
            <person name="Tian J.H."/>
            <person name="Sheng Y."/>
            <person name="Liu T."/>
            <person name="Pan Y.S."/>
            <person name="Xia L.Y."/>
            <person name="Li J."/>
            <person name="Zhao F."/>
            <person name="Cao W.C."/>
        </authorList>
    </citation>
    <scope>NUCLEOTIDE SEQUENCE [LARGE SCALE GENOMIC DNA]</scope>
    <source>
        <strain evidence="1">Iper-2018</strain>
    </source>
</reference>
<gene>
    <name evidence="1" type="ORF">HPB47_027404</name>
</gene>
<organism evidence="1 2">
    <name type="scientific">Ixodes persulcatus</name>
    <name type="common">Taiga tick</name>
    <dbReference type="NCBI Taxonomy" id="34615"/>
    <lineage>
        <taxon>Eukaryota</taxon>
        <taxon>Metazoa</taxon>
        <taxon>Ecdysozoa</taxon>
        <taxon>Arthropoda</taxon>
        <taxon>Chelicerata</taxon>
        <taxon>Arachnida</taxon>
        <taxon>Acari</taxon>
        <taxon>Parasitiformes</taxon>
        <taxon>Ixodida</taxon>
        <taxon>Ixodoidea</taxon>
        <taxon>Ixodidae</taxon>
        <taxon>Ixodinae</taxon>
        <taxon>Ixodes</taxon>
    </lineage>
</organism>
<evidence type="ECO:0000313" key="1">
    <source>
        <dbReference type="EMBL" id="KAG0425426.1"/>
    </source>
</evidence>